<keyword evidence="1" id="KW-1133">Transmembrane helix</keyword>
<feature type="transmembrane region" description="Helical" evidence="1">
    <location>
        <begin position="33"/>
        <end position="54"/>
    </location>
</feature>
<name>A0ABT7VWI9_9GAMM</name>
<gene>
    <name evidence="2" type="ORF">QUF54_11380</name>
</gene>
<feature type="transmembrane region" description="Helical" evidence="1">
    <location>
        <begin position="154"/>
        <end position="176"/>
    </location>
</feature>
<dbReference type="Pfam" id="PF05940">
    <property type="entry name" value="NnrS"/>
    <property type="match status" value="1"/>
</dbReference>
<proteinExistence type="predicted"/>
<reference evidence="2" key="1">
    <citation type="submission" date="2023-06" db="EMBL/GenBank/DDBJ databases">
        <title>Uncultivated large filamentous bacteria from sulfidic sediments reveal new species and different genomic features in energy metabolism and defense.</title>
        <authorList>
            <person name="Fonseca A."/>
        </authorList>
    </citation>
    <scope>NUCLEOTIDE SEQUENCE</scope>
    <source>
        <strain evidence="2">HSG4</strain>
    </source>
</reference>
<evidence type="ECO:0000256" key="1">
    <source>
        <dbReference type="SAM" id="Phobius"/>
    </source>
</evidence>
<feature type="transmembrane region" description="Helical" evidence="1">
    <location>
        <begin position="74"/>
        <end position="90"/>
    </location>
</feature>
<keyword evidence="3" id="KW-1185">Reference proteome</keyword>
<organism evidence="2 3">
    <name type="scientific">Candidatus Marithioploca araucensis</name>
    <dbReference type="NCBI Taxonomy" id="70273"/>
    <lineage>
        <taxon>Bacteria</taxon>
        <taxon>Pseudomonadati</taxon>
        <taxon>Pseudomonadota</taxon>
        <taxon>Gammaproteobacteria</taxon>
        <taxon>Thiotrichales</taxon>
        <taxon>Thiotrichaceae</taxon>
        <taxon>Candidatus Marithioploca</taxon>
    </lineage>
</organism>
<keyword evidence="1" id="KW-0812">Transmembrane</keyword>
<feature type="non-terminal residue" evidence="2">
    <location>
        <position position="1"/>
    </location>
</feature>
<feature type="transmembrane region" description="Helical" evidence="1">
    <location>
        <begin position="102"/>
        <end position="120"/>
    </location>
</feature>
<dbReference type="Proteomes" id="UP001171945">
    <property type="component" value="Unassembled WGS sequence"/>
</dbReference>
<protein>
    <submittedName>
        <fullName evidence="2">NnrS family protein</fullName>
    </submittedName>
</protein>
<accession>A0ABT7VWI9</accession>
<comment type="caution">
    <text evidence="2">The sequence shown here is derived from an EMBL/GenBank/DDBJ whole genome shotgun (WGS) entry which is preliminary data.</text>
</comment>
<sequence length="226" mass="25803">LIKRIQMANIILDIDPPKNTGKFAFLHLGFRPFFMGASSFAFLAILIWMGIYALGWRMPFTHFSPMTWHAHEMIFGYSIAVAAGFLLTAVKNWTGIQTLHGYPLLLLFLLWIIARILPFFDVPLSIIAVTDNLFILLLTVSISLPLLKAKHWKSFALVLHLFLLLISNIIFYLGAYEILFHGIHYGLYLGLIPHSLIDFHYGQKGDSILYRKRSGLPDSSHKLEMD</sequence>
<feature type="transmembrane region" description="Helical" evidence="1">
    <location>
        <begin position="126"/>
        <end position="147"/>
    </location>
</feature>
<evidence type="ECO:0000313" key="3">
    <source>
        <dbReference type="Proteomes" id="UP001171945"/>
    </source>
</evidence>
<keyword evidence="1" id="KW-0472">Membrane</keyword>
<evidence type="ECO:0000313" key="2">
    <source>
        <dbReference type="EMBL" id="MDM8563944.1"/>
    </source>
</evidence>
<dbReference type="EMBL" id="JAUCGM010000980">
    <property type="protein sequence ID" value="MDM8563944.1"/>
    <property type="molecule type" value="Genomic_DNA"/>
</dbReference>
<dbReference type="InterPro" id="IPR010266">
    <property type="entry name" value="NnrS"/>
</dbReference>